<dbReference type="EMBL" id="MSIE01000001">
    <property type="protein sequence ID" value="OLF19413.1"/>
    <property type="molecule type" value="Genomic_DNA"/>
</dbReference>
<dbReference type="Gene3D" id="3.30.70.1060">
    <property type="entry name" value="Dimeric alpha+beta barrel"/>
    <property type="match status" value="1"/>
</dbReference>
<dbReference type="InterPro" id="IPR005545">
    <property type="entry name" value="YCII"/>
</dbReference>
<reference evidence="3 4" key="1">
    <citation type="submission" date="2016-12" db="EMBL/GenBank/DDBJ databases">
        <title>The draft genome sequence of Actinophytocola sp. 11-183.</title>
        <authorList>
            <person name="Wang W."/>
            <person name="Yuan L."/>
        </authorList>
    </citation>
    <scope>NUCLEOTIDE SEQUENCE [LARGE SCALE GENOMIC DNA]</scope>
    <source>
        <strain evidence="3 4">11-183</strain>
    </source>
</reference>
<accession>A0A1Q8CYI6</accession>
<gene>
    <name evidence="3" type="ORF">BU204_00340</name>
</gene>
<organism evidence="3 4">
    <name type="scientific">Actinophytocola xanthii</name>
    <dbReference type="NCBI Taxonomy" id="1912961"/>
    <lineage>
        <taxon>Bacteria</taxon>
        <taxon>Bacillati</taxon>
        <taxon>Actinomycetota</taxon>
        <taxon>Actinomycetes</taxon>
        <taxon>Pseudonocardiales</taxon>
        <taxon>Pseudonocardiaceae</taxon>
    </lineage>
</organism>
<evidence type="ECO:0000256" key="1">
    <source>
        <dbReference type="ARBA" id="ARBA00007689"/>
    </source>
</evidence>
<dbReference type="SUPFAM" id="SSF54909">
    <property type="entry name" value="Dimeric alpha+beta barrel"/>
    <property type="match status" value="1"/>
</dbReference>
<dbReference type="InterPro" id="IPR011008">
    <property type="entry name" value="Dimeric_a/b-barrel"/>
</dbReference>
<evidence type="ECO:0000313" key="4">
    <source>
        <dbReference type="Proteomes" id="UP000185596"/>
    </source>
</evidence>
<evidence type="ECO:0000259" key="2">
    <source>
        <dbReference type="Pfam" id="PF03795"/>
    </source>
</evidence>
<dbReference type="Proteomes" id="UP000185596">
    <property type="component" value="Unassembled WGS sequence"/>
</dbReference>
<dbReference type="STRING" id="1912961.BU204_00340"/>
<evidence type="ECO:0000313" key="3">
    <source>
        <dbReference type="EMBL" id="OLF19413.1"/>
    </source>
</evidence>
<dbReference type="OrthoDB" id="668782at2"/>
<protein>
    <submittedName>
        <fullName evidence="3">Dehydrogenase</fullName>
    </submittedName>
</protein>
<comment type="caution">
    <text evidence="3">The sequence shown here is derived from an EMBL/GenBank/DDBJ whole genome shotgun (WGS) entry which is preliminary data.</text>
</comment>
<name>A0A1Q8CYI6_9PSEU</name>
<dbReference type="Pfam" id="PF03795">
    <property type="entry name" value="YCII"/>
    <property type="match status" value="1"/>
</dbReference>
<feature type="domain" description="YCII-related" evidence="2">
    <location>
        <begin position="1"/>
        <end position="110"/>
    </location>
</feature>
<sequence length="139" mass="15352">MRFMIIRRADEHTEAGEPASEALVDAMSRYNEELLKAGVLLDATGLHPSSRGAIVEFSGGRTAVIDGPFTEAKELIAGYTMVRADSLEEVVELVKRWPTLDGGGNVDLEIRQVAEPEDFDVRPELIERERELRARTGGN</sequence>
<keyword evidence="4" id="KW-1185">Reference proteome</keyword>
<proteinExistence type="inferred from homology"/>
<dbReference type="AlphaFoldDB" id="A0A1Q8CYI6"/>
<dbReference type="PANTHER" id="PTHR35174">
    <property type="entry name" value="BLL7171 PROTEIN-RELATED"/>
    <property type="match status" value="1"/>
</dbReference>
<comment type="similarity">
    <text evidence="1">Belongs to the YciI family.</text>
</comment>